<comment type="caution">
    <text evidence="2">The sequence shown here is derived from an EMBL/GenBank/DDBJ whole genome shotgun (WGS) entry which is preliminary data.</text>
</comment>
<name>A0A9N7RK51_STRHE</name>
<evidence type="ECO:0000313" key="3">
    <source>
        <dbReference type="Proteomes" id="UP001153555"/>
    </source>
</evidence>
<gene>
    <name evidence="2" type="ORF">SHERM_29089</name>
</gene>
<evidence type="ECO:0000259" key="1">
    <source>
        <dbReference type="Pfam" id="PF00078"/>
    </source>
</evidence>
<organism evidence="2 3">
    <name type="scientific">Striga hermonthica</name>
    <name type="common">Purple witchweed</name>
    <name type="synonym">Buchnera hermonthica</name>
    <dbReference type="NCBI Taxonomy" id="68872"/>
    <lineage>
        <taxon>Eukaryota</taxon>
        <taxon>Viridiplantae</taxon>
        <taxon>Streptophyta</taxon>
        <taxon>Embryophyta</taxon>
        <taxon>Tracheophyta</taxon>
        <taxon>Spermatophyta</taxon>
        <taxon>Magnoliopsida</taxon>
        <taxon>eudicotyledons</taxon>
        <taxon>Gunneridae</taxon>
        <taxon>Pentapetalae</taxon>
        <taxon>asterids</taxon>
        <taxon>lamiids</taxon>
        <taxon>Lamiales</taxon>
        <taxon>Orobanchaceae</taxon>
        <taxon>Buchnereae</taxon>
        <taxon>Striga</taxon>
    </lineage>
</organism>
<dbReference type="PANTHER" id="PTHR33116">
    <property type="entry name" value="REVERSE TRANSCRIPTASE ZINC-BINDING DOMAIN-CONTAINING PROTEIN-RELATED-RELATED"/>
    <property type="match status" value="1"/>
</dbReference>
<keyword evidence="3" id="KW-1185">Reference proteome</keyword>
<protein>
    <recommendedName>
        <fullName evidence="1">Reverse transcriptase domain-containing protein</fullName>
    </recommendedName>
</protein>
<dbReference type="EMBL" id="CACSLK010027842">
    <property type="protein sequence ID" value="CAA0833833.1"/>
    <property type="molecule type" value="Genomic_DNA"/>
</dbReference>
<reference evidence="2" key="1">
    <citation type="submission" date="2019-12" db="EMBL/GenBank/DDBJ databases">
        <authorList>
            <person name="Scholes J."/>
        </authorList>
    </citation>
    <scope>NUCLEOTIDE SEQUENCE</scope>
</reference>
<sequence>MQLQFNDTISEEFTLSRGVRQGDTISSYLFVLAMERLAHLIQHRVQQGAWRPISVGLGEVTIPYLMFADDLLLFMEASTDQVDVLNEVLSILSHNSGFESKFIWGSSQSVRKVHLVNWSSLCTPKEKGGLGLKNQRRMNMALLMKLGWGLLSKLEALWVRVLCAKYKLHPNTMSDGYHFPSGSVILRAIARVCPHVVKGTRWSIGDGSRILFWWDNWLNFSEDLITRA</sequence>
<dbReference type="OrthoDB" id="1932527at2759"/>
<evidence type="ECO:0000313" key="2">
    <source>
        <dbReference type="EMBL" id="CAA0833833.1"/>
    </source>
</evidence>
<proteinExistence type="predicted"/>
<dbReference type="AlphaFoldDB" id="A0A9N7RK51"/>
<dbReference type="InterPro" id="IPR000477">
    <property type="entry name" value="RT_dom"/>
</dbReference>
<dbReference type="Pfam" id="PF00078">
    <property type="entry name" value="RVT_1"/>
    <property type="match status" value="1"/>
</dbReference>
<dbReference type="Proteomes" id="UP001153555">
    <property type="component" value="Unassembled WGS sequence"/>
</dbReference>
<accession>A0A9N7RK51</accession>
<dbReference type="PANTHER" id="PTHR33116:SF78">
    <property type="entry name" value="OS12G0587133 PROTEIN"/>
    <property type="match status" value="1"/>
</dbReference>
<feature type="domain" description="Reverse transcriptase" evidence="1">
    <location>
        <begin position="5"/>
        <end position="94"/>
    </location>
</feature>